<dbReference type="GO" id="GO:0030126">
    <property type="term" value="C:COPI vesicle coat"/>
    <property type="evidence" value="ECO:0007669"/>
    <property type="project" value="TreeGrafter"/>
</dbReference>
<dbReference type="GO" id="GO:0000139">
    <property type="term" value="C:Golgi membrane"/>
    <property type="evidence" value="ECO:0007669"/>
    <property type="project" value="TreeGrafter"/>
</dbReference>
<dbReference type="OrthoDB" id="1074925at2759"/>
<keyword evidence="2" id="KW-1185">Reference proteome</keyword>
<dbReference type="GO" id="GO:0006888">
    <property type="term" value="P:endoplasmic reticulum to Golgi vesicle-mediated transport"/>
    <property type="evidence" value="ECO:0007669"/>
    <property type="project" value="TreeGrafter"/>
</dbReference>
<dbReference type="AlphaFoldDB" id="L8WT35"/>
<dbReference type="InterPro" id="IPR017106">
    <property type="entry name" value="Coatomer_gsu"/>
</dbReference>
<protein>
    <submittedName>
        <fullName evidence="1">Uncharacterized protein</fullName>
    </submittedName>
</protein>
<dbReference type="PANTHER" id="PTHR10261:SF0">
    <property type="entry name" value="COATOMER SUBUNIT GAMMA-2"/>
    <property type="match status" value="1"/>
</dbReference>
<dbReference type="Proteomes" id="UP000011668">
    <property type="component" value="Unassembled WGS sequence"/>
</dbReference>
<gene>
    <name evidence="1" type="ORF">AG1IA_06063</name>
</gene>
<dbReference type="GO" id="GO:0005783">
    <property type="term" value="C:endoplasmic reticulum"/>
    <property type="evidence" value="ECO:0007669"/>
    <property type="project" value="TreeGrafter"/>
</dbReference>
<name>L8WT35_THACA</name>
<dbReference type="GO" id="GO:0006891">
    <property type="term" value="P:intra-Golgi vesicle-mediated transport"/>
    <property type="evidence" value="ECO:0007669"/>
    <property type="project" value="TreeGrafter"/>
</dbReference>
<dbReference type="STRING" id="983506.L8WT35"/>
<reference evidence="1 2" key="1">
    <citation type="journal article" date="2013" name="Nat. Commun.">
        <title>The evolution and pathogenic mechanisms of the rice sheath blight pathogen.</title>
        <authorList>
            <person name="Zheng A."/>
            <person name="Lin R."/>
            <person name="Xu L."/>
            <person name="Qin P."/>
            <person name="Tang C."/>
            <person name="Ai P."/>
            <person name="Zhang D."/>
            <person name="Liu Y."/>
            <person name="Sun Z."/>
            <person name="Feng H."/>
            <person name="Wang Y."/>
            <person name="Chen Y."/>
            <person name="Liang X."/>
            <person name="Fu R."/>
            <person name="Li Q."/>
            <person name="Zhang J."/>
            <person name="Yu X."/>
            <person name="Xie Z."/>
            <person name="Ding L."/>
            <person name="Guan P."/>
            <person name="Tang J."/>
            <person name="Liang Y."/>
            <person name="Wang S."/>
            <person name="Deng Q."/>
            <person name="Li S."/>
            <person name="Zhu J."/>
            <person name="Wang L."/>
            <person name="Liu H."/>
            <person name="Li P."/>
        </authorList>
    </citation>
    <scope>NUCLEOTIDE SEQUENCE [LARGE SCALE GENOMIC DNA]</scope>
    <source>
        <strain evidence="2">AG-1 IA</strain>
    </source>
</reference>
<dbReference type="Gene3D" id="1.25.10.10">
    <property type="entry name" value="Leucine-rich Repeat Variant"/>
    <property type="match status" value="1"/>
</dbReference>
<proteinExistence type="predicted"/>
<evidence type="ECO:0000313" key="2">
    <source>
        <dbReference type="Proteomes" id="UP000011668"/>
    </source>
</evidence>
<sequence>MATKRDEDPGVGSFYNNKSTIIQEARVFNESPISPRKCRALLTRVVYLLYLGDSFGTQEATNLFFGTTKLFQNKDVSL</sequence>
<evidence type="ECO:0000313" key="1">
    <source>
        <dbReference type="EMBL" id="ELU39903.1"/>
    </source>
</evidence>
<dbReference type="GO" id="GO:0009306">
    <property type="term" value="P:protein secretion"/>
    <property type="evidence" value="ECO:0007669"/>
    <property type="project" value="TreeGrafter"/>
</dbReference>
<dbReference type="EMBL" id="AFRT01001589">
    <property type="protein sequence ID" value="ELU39903.1"/>
    <property type="molecule type" value="Genomic_DNA"/>
</dbReference>
<organism evidence="1 2">
    <name type="scientific">Thanatephorus cucumeris (strain AG1-IA)</name>
    <name type="common">Rice sheath blight fungus</name>
    <name type="synonym">Rhizoctonia solani</name>
    <dbReference type="NCBI Taxonomy" id="983506"/>
    <lineage>
        <taxon>Eukaryota</taxon>
        <taxon>Fungi</taxon>
        <taxon>Dikarya</taxon>
        <taxon>Basidiomycota</taxon>
        <taxon>Agaricomycotina</taxon>
        <taxon>Agaricomycetes</taxon>
        <taxon>Cantharellales</taxon>
        <taxon>Ceratobasidiaceae</taxon>
        <taxon>Rhizoctonia</taxon>
        <taxon>Rhizoctonia solani AG-1</taxon>
    </lineage>
</organism>
<dbReference type="InterPro" id="IPR011989">
    <property type="entry name" value="ARM-like"/>
</dbReference>
<accession>L8WT35</accession>
<dbReference type="HOGENOM" id="CLU_2623693_0_0_1"/>
<comment type="caution">
    <text evidence="1">The sequence shown here is derived from an EMBL/GenBank/DDBJ whole genome shotgun (WGS) entry which is preliminary data.</text>
</comment>
<dbReference type="PANTHER" id="PTHR10261">
    <property type="entry name" value="COATOMER SUBUNIT GAMMA"/>
    <property type="match status" value="1"/>
</dbReference>
<dbReference type="GO" id="GO:0005793">
    <property type="term" value="C:endoplasmic reticulum-Golgi intermediate compartment"/>
    <property type="evidence" value="ECO:0007669"/>
    <property type="project" value="TreeGrafter"/>
</dbReference>